<dbReference type="Proteomes" id="UP000026961">
    <property type="component" value="Chromosome 1"/>
</dbReference>
<dbReference type="Gramene" id="OGLUM01G26230.1">
    <property type="protein sequence ID" value="OGLUM01G26230.1"/>
    <property type="gene ID" value="OGLUM01G26230"/>
</dbReference>
<dbReference type="EnsemblPlants" id="OGLUM01G26230.1">
    <property type="protein sequence ID" value="OGLUM01G26230.1"/>
    <property type="gene ID" value="OGLUM01G26230"/>
</dbReference>
<proteinExistence type="predicted"/>
<reference evidence="1" key="2">
    <citation type="submission" date="2015-04" db="UniProtKB">
        <authorList>
            <consortium name="EnsemblPlants"/>
        </authorList>
    </citation>
    <scope>IDENTIFICATION</scope>
</reference>
<dbReference type="AlphaFoldDB" id="A0A0D9YBL7"/>
<reference evidence="1" key="1">
    <citation type="submission" date="2013-08" db="EMBL/GenBank/DDBJ databases">
        <title>Oryza genome evolution.</title>
        <authorList>
            <person name="Wing R.A."/>
            <person name="Panaud O."/>
            <person name="Oliveira A.C."/>
        </authorList>
    </citation>
    <scope>NUCLEOTIDE SEQUENCE</scope>
</reference>
<accession>A0A0D9YBL7</accession>
<keyword evidence="2" id="KW-1185">Reference proteome</keyword>
<organism evidence="1">
    <name type="scientific">Oryza glumipatula</name>
    <dbReference type="NCBI Taxonomy" id="40148"/>
    <lineage>
        <taxon>Eukaryota</taxon>
        <taxon>Viridiplantae</taxon>
        <taxon>Streptophyta</taxon>
        <taxon>Embryophyta</taxon>
        <taxon>Tracheophyta</taxon>
        <taxon>Spermatophyta</taxon>
        <taxon>Magnoliopsida</taxon>
        <taxon>Liliopsida</taxon>
        <taxon>Poales</taxon>
        <taxon>Poaceae</taxon>
        <taxon>BOP clade</taxon>
        <taxon>Oryzoideae</taxon>
        <taxon>Oryzeae</taxon>
        <taxon>Oryzinae</taxon>
        <taxon>Oryza</taxon>
    </lineage>
</organism>
<evidence type="ECO:0000313" key="2">
    <source>
        <dbReference type="Proteomes" id="UP000026961"/>
    </source>
</evidence>
<name>A0A0D9YBL7_9ORYZ</name>
<protein>
    <submittedName>
        <fullName evidence="1">Uncharacterized protein</fullName>
    </submittedName>
</protein>
<reference evidence="1" key="3">
    <citation type="submission" date="2018-05" db="EMBL/GenBank/DDBJ databases">
        <title>OgluRS3 (Oryza glumaepatula Reference Sequence Version 3).</title>
        <authorList>
            <person name="Zhang J."/>
            <person name="Kudrna D."/>
            <person name="Lee S."/>
            <person name="Talag J."/>
            <person name="Welchert J."/>
            <person name="Wing R.A."/>
        </authorList>
    </citation>
    <scope>NUCLEOTIDE SEQUENCE [LARGE SCALE GENOMIC DNA]</scope>
</reference>
<dbReference type="HOGENOM" id="CLU_2926363_0_0_1"/>
<evidence type="ECO:0000313" key="1">
    <source>
        <dbReference type="EnsemblPlants" id="OGLUM01G26230.1"/>
    </source>
</evidence>
<sequence>MANRSKVCITQAVVSALSTLRGGQALIELRMPSLLPWKRRAMDMDTLAIRCTNGSQIIHET</sequence>